<protein>
    <submittedName>
        <fullName evidence="2">Uncharacterized protein</fullName>
    </submittedName>
</protein>
<name>A0A5B7IU07_PORTR</name>
<dbReference type="Proteomes" id="UP000324222">
    <property type="component" value="Unassembled WGS sequence"/>
</dbReference>
<evidence type="ECO:0000313" key="3">
    <source>
        <dbReference type="Proteomes" id="UP000324222"/>
    </source>
</evidence>
<accession>A0A5B7IU07</accession>
<feature type="region of interest" description="Disordered" evidence="1">
    <location>
        <begin position="18"/>
        <end position="88"/>
    </location>
</feature>
<gene>
    <name evidence="2" type="ORF">E2C01_083097</name>
</gene>
<dbReference type="AlphaFoldDB" id="A0A5B7IU07"/>
<evidence type="ECO:0000256" key="1">
    <source>
        <dbReference type="SAM" id="MobiDB-lite"/>
    </source>
</evidence>
<keyword evidence="3" id="KW-1185">Reference proteome</keyword>
<reference evidence="2 3" key="1">
    <citation type="submission" date="2019-05" db="EMBL/GenBank/DDBJ databases">
        <title>Another draft genome of Portunus trituberculatus and its Hox gene families provides insights of decapod evolution.</title>
        <authorList>
            <person name="Jeong J.-H."/>
            <person name="Song I."/>
            <person name="Kim S."/>
            <person name="Choi T."/>
            <person name="Kim D."/>
            <person name="Ryu S."/>
            <person name="Kim W."/>
        </authorList>
    </citation>
    <scope>NUCLEOTIDE SEQUENCE [LARGE SCALE GENOMIC DNA]</scope>
    <source>
        <tissue evidence="2">Muscle</tissue>
    </source>
</reference>
<comment type="caution">
    <text evidence="2">The sequence shown here is derived from an EMBL/GenBank/DDBJ whole genome shotgun (WGS) entry which is preliminary data.</text>
</comment>
<evidence type="ECO:0000313" key="2">
    <source>
        <dbReference type="EMBL" id="MPC88200.1"/>
    </source>
</evidence>
<organism evidence="2 3">
    <name type="scientific">Portunus trituberculatus</name>
    <name type="common">Swimming crab</name>
    <name type="synonym">Neptunus trituberculatus</name>
    <dbReference type="NCBI Taxonomy" id="210409"/>
    <lineage>
        <taxon>Eukaryota</taxon>
        <taxon>Metazoa</taxon>
        <taxon>Ecdysozoa</taxon>
        <taxon>Arthropoda</taxon>
        <taxon>Crustacea</taxon>
        <taxon>Multicrustacea</taxon>
        <taxon>Malacostraca</taxon>
        <taxon>Eumalacostraca</taxon>
        <taxon>Eucarida</taxon>
        <taxon>Decapoda</taxon>
        <taxon>Pleocyemata</taxon>
        <taxon>Brachyura</taxon>
        <taxon>Eubrachyura</taxon>
        <taxon>Portunoidea</taxon>
        <taxon>Portunidae</taxon>
        <taxon>Portuninae</taxon>
        <taxon>Portunus</taxon>
    </lineage>
</organism>
<proteinExistence type="predicted"/>
<sequence>MSLPQPVRLHLFFAENSNNLPPPAPRRSRQLGWGGHATRKTLTQTTTRGLTSVPARHERPVSVSTEAKKPRQFPLAHNSGPFRGGWREPVAGDRAVISSLQQAATTTTATTATITAS</sequence>
<feature type="compositionally biased region" description="Low complexity" evidence="1">
    <location>
        <begin position="40"/>
        <end position="51"/>
    </location>
</feature>
<dbReference type="EMBL" id="VSRR010077003">
    <property type="protein sequence ID" value="MPC88200.1"/>
    <property type="molecule type" value="Genomic_DNA"/>
</dbReference>